<dbReference type="InterPro" id="IPR000073">
    <property type="entry name" value="AB_hydrolase_1"/>
</dbReference>
<dbReference type="NCBIfam" id="NF005757">
    <property type="entry name" value="PRK07581.1"/>
    <property type="match status" value="1"/>
</dbReference>
<evidence type="ECO:0000313" key="4">
    <source>
        <dbReference type="Proteomes" id="UP000198859"/>
    </source>
</evidence>
<evidence type="ECO:0000256" key="1">
    <source>
        <dbReference type="PIRSR" id="PIRSR000443-1"/>
    </source>
</evidence>
<sequence>MPLENPFYSAEMQGAYDLVSLGRFELEEGGVIEDLELAVATYGTLSEAKDNAILVPTWFSGTHATWWQVYLGPGRALDPERYFIVVVNQIGNGLSTSPHTTTDTSIAMSRFPQVRIGDDVRAQEQLLREHFGIERLALVVGGSMGAQQTWEWAVRYPDRVLRAAPIAGTAQNTPHDFLFTQTLMDAITSDPGWNGGEYAAHTDVAAGLARHADIWAIMGLSTEFWRSGFWKGIPPVVEGLGWTTFEEFQQHFTRLLFGMMDPNALLSMGWKWQRGDVARHTDGDLAAALGRVTAKVFVMPIDEDMFFPPRDCEAEQQLTPGAELRVLHSIAGHFGLFGFEQTYLDEVDQHLRELLETDVS</sequence>
<dbReference type="InterPro" id="IPR029058">
    <property type="entry name" value="AB_hydrolase_fold"/>
</dbReference>
<dbReference type="Proteomes" id="UP000198859">
    <property type="component" value="Chromosome I"/>
</dbReference>
<accession>A0A1H1NNN8</accession>
<dbReference type="PIRSF" id="PIRSF000443">
    <property type="entry name" value="Homoser_Ac_trans"/>
    <property type="match status" value="1"/>
</dbReference>
<feature type="active site" description="Nucleophile" evidence="1">
    <location>
        <position position="143"/>
    </location>
</feature>
<dbReference type="EMBL" id="LT629757">
    <property type="protein sequence ID" value="SDS00602.1"/>
    <property type="molecule type" value="Genomic_DNA"/>
</dbReference>
<protein>
    <submittedName>
        <fullName evidence="3">Homoserine O-acetyltransferase</fullName>
    </submittedName>
</protein>
<dbReference type="Gene3D" id="3.40.50.1820">
    <property type="entry name" value="alpha/beta hydrolase"/>
    <property type="match status" value="1"/>
</dbReference>
<feature type="active site" evidence="1">
    <location>
        <position position="333"/>
    </location>
</feature>
<gene>
    <name evidence="3" type="ORF">SAMN04488570_0922</name>
</gene>
<dbReference type="GO" id="GO:0016747">
    <property type="term" value="F:acyltransferase activity, transferring groups other than amino-acyl groups"/>
    <property type="evidence" value="ECO:0007669"/>
    <property type="project" value="InterPro"/>
</dbReference>
<dbReference type="RefSeq" id="WP_231917046.1">
    <property type="nucleotide sequence ID" value="NZ_LT629757.1"/>
</dbReference>
<evidence type="ECO:0000313" key="3">
    <source>
        <dbReference type="EMBL" id="SDS00602.1"/>
    </source>
</evidence>
<dbReference type="PANTHER" id="PTHR32268">
    <property type="entry name" value="HOMOSERINE O-ACETYLTRANSFERASE"/>
    <property type="match status" value="1"/>
</dbReference>
<proteinExistence type="predicted"/>
<organism evidence="3 4">
    <name type="scientific">Nocardioides scoriae</name>
    <dbReference type="NCBI Taxonomy" id="642780"/>
    <lineage>
        <taxon>Bacteria</taxon>
        <taxon>Bacillati</taxon>
        <taxon>Actinomycetota</taxon>
        <taxon>Actinomycetes</taxon>
        <taxon>Propionibacteriales</taxon>
        <taxon>Nocardioidaceae</taxon>
        <taxon>Nocardioides</taxon>
    </lineage>
</organism>
<feature type="domain" description="AB hydrolase-1" evidence="2">
    <location>
        <begin position="61"/>
        <end position="337"/>
    </location>
</feature>
<dbReference type="STRING" id="642780.SAMN04488570_0922"/>
<dbReference type="SUPFAM" id="SSF53474">
    <property type="entry name" value="alpha/beta-Hydrolases"/>
    <property type="match status" value="1"/>
</dbReference>
<dbReference type="Pfam" id="PF00561">
    <property type="entry name" value="Abhydrolase_1"/>
    <property type="match status" value="1"/>
</dbReference>
<keyword evidence="4" id="KW-1185">Reference proteome</keyword>
<dbReference type="PANTHER" id="PTHR32268:SF15">
    <property type="entry name" value="HOMOSERINE ACETYLTRANSFERASE FAMILY PROTEIN (AFU_ORTHOLOGUE AFUA_1G15350)"/>
    <property type="match status" value="1"/>
</dbReference>
<name>A0A1H1NNN8_9ACTN</name>
<dbReference type="InterPro" id="IPR008220">
    <property type="entry name" value="HAT_MetX-like"/>
</dbReference>
<reference evidence="4" key="1">
    <citation type="submission" date="2016-10" db="EMBL/GenBank/DDBJ databases">
        <authorList>
            <person name="Varghese N."/>
            <person name="Submissions S."/>
        </authorList>
    </citation>
    <scope>NUCLEOTIDE SEQUENCE [LARGE SCALE GENOMIC DNA]</scope>
    <source>
        <strain evidence="4">DSM 22127</strain>
    </source>
</reference>
<feature type="active site" evidence="1">
    <location>
        <position position="304"/>
    </location>
</feature>
<dbReference type="AlphaFoldDB" id="A0A1H1NNN8"/>
<keyword evidence="3" id="KW-0808">Transferase</keyword>
<evidence type="ECO:0000259" key="2">
    <source>
        <dbReference type="Pfam" id="PF00561"/>
    </source>
</evidence>